<dbReference type="Gene3D" id="3.40.630.10">
    <property type="entry name" value="Zn peptidases"/>
    <property type="match status" value="2"/>
</dbReference>
<dbReference type="GO" id="GO:0070573">
    <property type="term" value="F:metallodipeptidase activity"/>
    <property type="evidence" value="ECO:0007669"/>
    <property type="project" value="TreeGrafter"/>
</dbReference>
<evidence type="ECO:0000256" key="1">
    <source>
        <dbReference type="ARBA" id="ARBA00001941"/>
    </source>
</evidence>
<evidence type="ECO:0000256" key="11">
    <source>
        <dbReference type="ARBA" id="ARBA00044252"/>
    </source>
</evidence>
<keyword evidence="6" id="KW-0862">Zinc</keyword>
<accession>A0A9D9NRN7</accession>
<gene>
    <name evidence="19" type="ORF">IAB78_03830</name>
</gene>
<dbReference type="Pfam" id="PF01546">
    <property type="entry name" value="Peptidase_M20"/>
    <property type="match status" value="1"/>
</dbReference>
<sequence>MTIKDLNPEIVWRNFYALTQIPRPSKKEGKAVEYLYGFGKSLGLETIKDETGNIIIRKPATPGMEDRKGVILQGHIDMVPQKNADKVHDFEKDPITTVVDGDWVRADGTTLGADNGLGVAVALSVLESKDLKHGPVEVLVTVDEETGMTGANALKPDVLKGDILINLDSETEGELYVGCAGGLDATATLKYDQKPVPAGYHACRISVKGLKGGHSGMDIILYRANANKLLARAVLPLLRDYGVRLVSAEGGNMRNAIPREAFADVLVPEPAREAVLSFVSGLQKAVKNEYASADPDVSLTMEPLGSMPSLYVDDAAAIAMFRAVNACPDGVWRMSDAVPGLVETSNNVAIVSASGGVFQVKTLMRSSVDSEKDALAEEFRSVFELAGAETVFTGGYSGWAPDSNSQILHLMKKVYGSLYGKDPAVMAIHAGLECGILGGTYPHWDMVSCGPTILSPHSPDERVNIPSVEKWWHFIVKVLEEIPRNAQ</sequence>
<organism evidence="19 20">
    <name type="scientific">Candidatus Cryptobacteroides excrementavium</name>
    <dbReference type="NCBI Taxonomy" id="2840759"/>
    <lineage>
        <taxon>Bacteria</taxon>
        <taxon>Pseudomonadati</taxon>
        <taxon>Bacteroidota</taxon>
        <taxon>Bacteroidia</taxon>
        <taxon>Bacteroidales</taxon>
        <taxon>Candidatus Cryptobacteroides</taxon>
    </lineage>
</organism>
<dbReference type="InterPro" id="IPR002933">
    <property type="entry name" value="Peptidase_M20"/>
</dbReference>
<evidence type="ECO:0000256" key="17">
    <source>
        <dbReference type="ARBA" id="ARBA00078074"/>
    </source>
</evidence>
<dbReference type="GO" id="GO:0046872">
    <property type="term" value="F:metal ion binding"/>
    <property type="evidence" value="ECO:0007669"/>
    <property type="project" value="UniProtKB-KW"/>
</dbReference>
<comment type="catalytic activity">
    <reaction evidence="9">
        <text>Hydrolysis of dipeptides, preferentially hydrophobic dipeptides including prolyl amino acids.</text>
        <dbReference type="EC" id="3.4.13.18"/>
    </reaction>
</comment>
<evidence type="ECO:0000256" key="14">
    <source>
        <dbReference type="ARBA" id="ARBA00075285"/>
    </source>
</evidence>
<evidence type="ECO:0000256" key="15">
    <source>
        <dbReference type="ARBA" id="ARBA00076004"/>
    </source>
</evidence>
<keyword evidence="5" id="KW-0378">Hydrolase</keyword>
<dbReference type="GO" id="GO:0005829">
    <property type="term" value="C:cytosol"/>
    <property type="evidence" value="ECO:0007669"/>
    <property type="project" value="TreeGrafter"/>
</dbReference>
<dbReference type="CDD" id="cd03890">
    <property type="entry name" value="M20_pepD"/>
    <property type="match status" value="1"/>
</dbReference>
<feature type="domain" description="Peptidase M20 dimerisation" evidence="18">
    <location>
        <begin position="206"/>
        <end position="292"/>
    </location>
</feature>
<evidence type="ECO:0000256" key="16">
    <source>
        <dbReference type="ARBA" id="ARBA00077688"/>
    </source>
</evidence>
<dbReference type="InterPro" id="IPR001160">
    <property type="entry name" value="Peptidase_M20C"/>
</dbReference>
<comment type="caution">
    <text evidence="19">The sequence shown here is derived from an EMBL/GenBank/DDBJ whole genome shotgun (WGS) entry which is preliminary data.</text>
</comment>
<dbReference type="NCBIfam" id="TIGR01893">
    <property type="entry name" value="aa-his-dipept"/>
    <property type="match status" value="1"/>
</dbReference>
<comment type="similarity">
    <text evidence="12">Belongs to the peptidase M20C family.</text>
</comment>
<name>A0A9D9NRN7_9BACT</name>
<evidence type="ECO:0000256" key="10">
    <source>
        <dbReference type="ARBA" id="ARBA00038976"/>
    </source>
</evidence>
<dbReference type="PANTHER" id="PTHR43501:SF1">
    <property type="entry name" value="CYTOSOL NON-SPECIFIC DIPEPTIDASE"/>
    <property type="match status" value="1"/>
</dbReference>
<dbReference type="EC" id="3.4.13.18" evidence="10"/>
<keyword evidence="3" id="KW-0645">Protease</keyword>
<dbReference type="FunFam" id="3.40.630.10:FF:000018">
    <property type="entry name" value="Aminoacyl-histidine dipeptidase PepD"/>
    <property type="match status" value="1"/>
</dbReference>
<evidence type="ECO:0000313" key="19">
    <source>
        <dbReference type="EMBL" id="MBO8485537.1"/>
    </source>
</evidence>
<evidence type="ECO:0000256" key="8">
    <source>
        <dbReference type="ARBA" id="ARBA00023285"/>
    </source>
</evidence>
<dbReference type="FunFam" id="3.40.630.10:FF:000015">
    <property type="entry name" value="Aminoacyl-histidine dipeptidase PepD"/>
    <property type="match status" value="1"/>
</dbReference>
<reference evidence="19" key="1">
    <citation type="submission" date="2020-10" db="EMBL/GenBank/DDBJ databases">
        <authorList>
            <person name="Gilroy R."/>
        </authorList>
    </citation>
    <scope>NUCLEOTIDE SEQUENCE</scope>
    <source>
        <strain evidence="19">B2-16538</strain>
    </source>
</reference>
<dbReference type="Pfam" id="PF07687">
    <property type="entry name" value="M20_dimer"/>
    <property type="match status" value="1"/>
</dbReference>
<evidence type="ECO:0000256" key="9">
    <source>
        <dbReference type="ARBA" id="ARBA00036421"/>
    </source>
</evidence>
<proteinExistence type="inferred from homology"/>
<dbReference type="Proteomes" id="UP000823750">
    <property type="component" value="Unassembled WGS sequence"/>
</dbReference>
<comment type="cofactor">
    <cofactor evidence="2">
        <name>Zn(2+)</name>
        <dbReference type="ChEBI" id="CHEBI:29105"/>
    </cofactor>
</comment>
<dbReference type="PANTHER" id="PTHR43501">
    <property type="entry name" value="CYTOSOL NON-SPECIFIC DIPEPTIDASE"/>
    <property type="match status" value="1"/>
</dbReference>
<dbReference type="SUPFAM" id="SSF53187">
    <property type="entry name" value="Zn-dependent exopeptidases"/>
    <property type="match status" value="1"/>
</dbReference>
<protein>
    <recommendedName>
        <fullName evidence="13">Cytosol non-specific dipeptidase</fullName>
        <ecNumber evidence="10">3.4.13.18</ecNumber>
    </recommendedName>
    <alternativeName>
        <fullName evidence="16">Aminoacyl-histidine dipeptidase</fullName>
    </alternativeName>
    <alternativeName>
        <fullName evidence="15">Beta-alanyl-histidine dipeptidase</fullName>
    </alternativeName>
    <alternativeName>
        <fullName evidence="14">Carnosinase</fullName>
    </alternativeName>
    <alternativeName>
        <fullName evidence="11">Peptidase D</fullName>
    </alternativeName>
    <alternativeName>
        <fullName evidence="17">Xaa-His dipeptidase</fullName>
    </alternativeName>
</protein>
<dbReference type="EMBL" id="JADILX010000068">
    <property type="protein sequence ID" value="MBO8485537.1"/>
    <property type="molecule type" value="Genomic_DNA"/>
</dbReference>
<comment type="cofactor">
    <cofactor evidence="1">
        <name>Co(2+)</name>
        <dbReference type="ChEBI" id="CHEBI:48828"/>
    </cofactor>
</comment>
<evidence type="ECO:0000256" key="12">
    <source>
        <dbReference type="ARBA" id="ARBA00061423"/>
    </source>
</evidence>
<evidence type="ECO:0000256" key="13">
    <source>
        <dbReference type="ARBA" id="ARBA00071271"/>
    </source>
</evidence>
<keyword evidence="4" id="KW-0479">Metal-binding</keyword>
<dbReference type="AlphaFoldDB" id="A0A9D9NRN7"/>
<dbReference type="PRINTS" id="PR00934">
    <property type="entry name" value="XHISDIPTASE"/>
</dbReference>
<reference evidence="19" key="2">
    <citation type="journal article" date="2021" name="PeerJ">
        <title>Extensive microbial diversity within the chicken gut microbiome revealed by metagenomics and culture.</title>
        <authorList>
            <person name="Gilroy R."/>
            <person name="Ravi A."/>
            <person name="Getino M."/>
            <person name="Pursley I."/>
            <person name="Horton D.L."/>
            <person name="Alikhan N.F."/>
            <person name="Baker D."/>
            <person name="Gharbi K."/>
            <person name="Hall N."/>
            <person name="Watson M."/>
            <person name="Adriaenssens E.M."/>
            <person name="Foster-Nyarko E."/>
            <person name="Jarju S."/>
            <person name="Secka A."/>
            <person name="Antonio M."/>
            <person name="Oren A."/>
            <person name="Chaudhuri R.R."/>
            <person name="La Ragione R."/>
            <person name="Hildebrand F."/>
            <person name="Pallen M.J."/>
        </authorList>
    </citation>
    <scope>NUCLEOTIDE SEQUENCE</scope>
    <source>
        <strain evidence="19">B2-16538</strain>
    </source>
</reference>
<evidence type="ECO:0000256" key="5">
    <source>
        <dbReference type="ARBA" id="ARBA00022801"/>
    </source>
</evidence>
<evidence type="ECO:0000256" key="3">
    <source>
        <dbReference type="ARBA" id="ARBA00022670"/>
    </source>
</evidence>
<dbReference type="GO" id="GO:0006508">
    <property type="term" value="P:proteolysis"/>
    <property type="evidence" value="ECO:0007669"/>
    <property type="project" value="UniProtKB-KW"/>
</dbReference>
<keyword evidence="7" id="KW-0482">Metalloprotease</keyword>
<evidence type="ECO:0000256" key="2">
    <source>
        <dbReference type="ARBA" id="ARBA00001947"/>
    </source>
</evidence>
<dbReference type="PIRSF" id="PIRSF016599">
    <property type="entry name" value="Xaa-His_dipept"/>
    <property type="match status" value="1"/>
</dbReference>
<evidence type="ECO:0000256" key="7">
    <source>
        <dbReference type="ARBA" id="ARBA00023049"/>
    </source>
</evidence>
<dbReference type="InterPro" id="IPR011650">
    <property type="entry name" value="Peptidase_M20_dimer"/>
</dbReference>
<evidence type="ECO:0000256" key="4">
    <source>
        <dbReference type="ARBA" id="ARBA00022723"/>
    </source>
</evidence>
<keyword evidence="8" id="KW-0170">Cobalt</keyword>
<evidence type="ECO:0000313" key="20">
    <source>
        <dbReference type="Proteomes" id="UP000823750"/>
    </source>
</evidence>
<evidence type="ECO:0000259" key="18">
    <source>
        <dbReference type="Pfam" id="PF07687"/>
    </source>
</evidence>
<evidence type="ECO:0000256" key="6">
    <source>
        <dbReference type="ARBA" id="ARBA00022833"/>
    </source>
</evidence>